<dbReference type="Proteomes" id="UP000054843">
    <property type="component" value="Unassembled WGS sequence"/>
</dbReference>
<accession>A0A0V1MXW2</accession>
<name>A0A0V1MXW2_9BILA</name>
<evidence type="ECO:0000313" key="2">
    <source>
        <dbReference type="Proteomes" id="UP000054843"/>
    </source>
</evidence>
<dbReference type="OrthoDB" id="10454324at2759"/>
<proteinExistence type="predicted"/>
<dbReference type="EMBL" id="JYDO01000028">
    <property type="protein sequence ID" value="KRZ76412.1"/>
    <property type="molecule type" value="Genomic_DNA"/>
</dbReference>
<evidence type="ECO:0000313" key="1">
    <source>
        <dbReference type="EMBL" id="KRZ76412.1"/>
    </source>
</evidence>
<reference evidence="1 2" key="1">
    <citation type="submission" date="2015-01" db="EMBL/GenBank/DDBJ databases">
        <title>Evolution of Trichinella species and genotypes.</title>
        <authorList>
            <person name="Korhonen P.K."/>
            <person name="Edoardo P."/>
            <person name="Giuseppe L.R."/>
            <person name="Gasser R.B."/>
        </authorList>
    </citation>
    <scope>NUCLEOTIDE SEQUENCE [LARGE SCALE GENOMIC DNA]</scope>
    <source>
        <strain evidence="1">ISS1980</strain>
    </source>
</reference>
<sequence length="105" mass="11922">MRFSWLTSLTRKSQEVSAIIIKAAMQKSTARGKSQEKVTLYRLLNTAVVVIVVVHKRQKLRVGVSQHTSDCPFFDYNSRHAHPLWMLVLRRLGGAPVLCRSFGRG</sequence>
<protein>
    <submittedName>
        <fullName evidence="1">Uncharacterized protein</fullName>
    </submittedName>
</protein>
<comment type="caution">
    <text evidence="1">The sequence shown here is derived from an EMBL/GenBank/DDBJ whole genome shotgun (WGS) entry which is preliminary data.</text>
</comment>
<organism evidence="1 2">
    <name type="scientific">Trichinella papuae</name>
    <dbReference type="NCBI Taxonomy" id="268474"/>
    <lineage>
        <taxon>Eukaryota</taxon>
        <taxon>Metazoa</taxon>
        <taxon>Ecdysozoa</taxon>
        <taxon>Nematoda</taxon>
        <taxon>Enoplea</taxon>
        <taxon>Dorylaimia</taxon>
        <taxon>Trichinellida</taxon>
        <taxon>Trichinellidae</taxon>
        <taxon>Trichinella</taxon>
    </lineage>
</organism>
<dbReference type="AlphaFoldDB" id="A0A0V1MXW2"/>
<keyword evidence="2" id="KW-1185">Reference proteome</keyword>
<gene>
    <name evidence="1" type="ORF">T10_11937</name>
</gene>